<dbReference type="HAMAP" id="MF_00199">
    <property type="entry name" value="ApaH"/>
    <property type="match status" value="1"/>
</dbReference>
<dbReference type="SUPFAM" id="SSF56300">
    <property type="entry name" value="Metallo-dependent phosphatases"/>
    <property type="match status" value="1"/>
</dbReference>
<protein>
    <recommendedName>
        <fullName evidence="5">Bis(5'-nucleosyl)-tetraphosphatase, symmetrical</fullName>
        <ecNumber evidence="5">3.6.1.41</ecNumber>
    </recommendedName>
    <alternativeName>
        <fullName evidence="5">Ap4A hydrolase</fullName>
    </alternativeName>
    <alternativeName>
        <fullName evidence="5">Diadenosine 5',5'''-P1,P4-tetraphosphate pyrophosphohydrolase</fullName>
    </alternativeName>
    <alternativeName>
        <fullName evidence="5">Diadenosine tetraphosphatase</fullName>
    </alternativeName>
</protein>
<evidence type="ECO:0000256" key="3">
    <source>
        <dbReference type="ARBA" id="ARBA00022801"/>
    </source>
</evidence>
<dbReference type="EC" id="3.6.1.41" evidence="5"/>
<feature type="domain" description="Calcineurin-like phosphoesterase" evidence="6">
    <location>
        <begin position="1"/>
        <end position="156"/>
    </location>
</feature>
<gene>
    <name evidence="5" type="primary">apaH</name>
    <name evidence="7" type="ORF">D6C00_10420</name>
</gene>
<comment type="function">
    <text evidence="1 5">Hydrolyzes diadenosine 5',5'''-P1,P4-tetraphosphate to yield ADP.</text>
</comment>
<evidence type="ECO:0000256" key="5">
    <source>
        <dbReference type="HAMAP-Rule" id="MF_00199"/>
    </source>
</evidence>
<dbReference type="InterPro" id="IPR029052">
    <property type="entry name" value="Metallo-depent_PP-like"/>
</dbReference>
<proteinExistence type="inferred from homology"/>
<reference evidence="7 8" key="1">
    <citation type="journal article" date="2010" name="Int. J. Syst. Evol. Microbiol.">
        <title>Thiohalobacter thiocyanaticus gen. nov., sp. nov., a moderately halophilic, sulfur-oxidizing gammaproteobacterium from hypersaline lakes, that utilizes thiocyanate.</title>
        <authorList>
            <person name="Sorokin D.Y."/>
            <person name="Kovaleva O.L."/>
            <person name="Tourova T.P."/>
            <person name="Muyzer G."/>
        </authorList>
    </citation>
    <scope>NUCLEOTIDE SEQUENCE [LARGE SCALE GENOMIC DNA]</scope>
    <source>
        <strain evidence="7 8">Hrh1</strain>
    </source>
</reference>
<accession>A0A426QKN3</accession>
<evidence type="ECO:0000313" key="8">
    <source>
        <dbReference type="Proteomes" id="UP000287798"/>
    </source>
</evidence>
<dbReference type="OrthoDB" id="9807890at2"/>
<evidence type="ECO:0000256" key="4">
    <source>
        <dbReference type="ARBA" id="ARBA00049417"/>
    </source>
</evidence>
<dbReference type="InterPro" id="IPR004843">
    <property type="entry name" value="Calcineurin-like_PHP"/>
</dbReference>
<dbReference type="PANTHER" id="PTHR40942">
    <property type="match status" value="1"/>
</dbReference>
<keyword evidence="8" id="KW-1185">Reference proteome</keyword>
<evidence type="ECO:0000313" key="7">
    <source>
        <dbReference type="EMBL" id="RRQ22323.1"/>
    </source>
</evidence>
<dbReference type="CDD" id="cd07422">
    <property type="entry name" value="MPP_ApaH"/>
    <property type="match status" value="1"/>
</dbReference>
<comment type="catalytic activity">
    <reaction evidence="4 5">
        <text>P(1),P(4)-bis(5'-adenosyl) tetraphosphate + H2O = 2 ADP + 2 H(+)</text>
        <dbReference type="Rhea" id="RHEA:24252"/>
        <dbReference type="ChEBI" id="CHEBI:15377"/>
        <dbReference type="ChEBI" id="CHEBI:15378"/>
        <dbReference type="ChEBI" id="CHEBI:58141"/>
        <dbReference type="ChEBI" id="CHEBI:456216"/>
        <dbReference type="EC" id="3.6.1.41"/>
    </reaction>
</comment>
<name>A0A426QKN3_9GAMM</name>
<evidence type="ECO:0000256" key="2">
    <source>
        <dbReference type="ARBA" id="ARBA00005419"/>
    </source>
</evidence>
<dbReference type="InterPro" id="IPR004617">
    <property type="entry name" value="ApaH"/>
</dbReference>
<dbReference type="Proteomes" id="UP000287798">
    <property type="component" value="Unassembled WGS sequence"/>
</dbReference>
<organism evidence="7 8">
    <name type="scientific">Thiohalobacter thiocyanaticus</name>
    <dbReference type="NCBI Taxonomy" id="585455"/>
    <lineage>
        <taxon>Bacteria</taxon>
        <taxon>Pseudomonadati</taxon>
        <taxon>Pseudomonadota</taxon>
        <taxon>Gammaproteobacteria</taxon>
        <taxon>Thiohalobacterales</taxon>
        <taxon>Thiohalobacteraceae</taxon>
        <taxon>Thiohalobacter</taxon>
    </lineage>
</organism>
<dbReference type="RefSeq" id="WP_125181665.1">
    <property type="nucleotide sequence ID" value="NZ_QZMU01000001.1"/>
</dbReference>
<dbReference type="NCBIfam" id="TIGR00668">
    <property type="entry name" value="apaH"/>
    <property type="match status" value="1"/>
</dbReference>
<sequence length="280" mass="31302">MAVYAIGDVQGCLDELQRLLDRLHFDPAADRLWFAGDLVNRGPQSLETLRFIRALGGRVVSVLGNHDLHLLAISRYADRLKARDTLLPILEAPDRDELLDWLRQRPLFHHDATLGYSLVHAGLPPQWDLDLAQSCSREVEAVLRDDTHCRDFLAHMYGNQPDTWSAQLTGHDRLRFIVNACTRLRYCTPEGMMEFRHSGPPGSQPPGFLPWFEAPGRASRGLNVLFGHWASLGTVTSPGVHPLDTGCVWGHQLTALRLDTDKPERISIDCPGARRPGQAG</sequence>
<dbReference type="PIRSF" id="PIRSF000903">
    <property type="entry name" value="B5n-ttraPtase_sm"/>
    <property type="match status" value="1"/>
</dbReference>
<evidence type="ECO:0000256" key="1">
    <source>
        <dbReference type="ARBA" id="ARBA00003413"/>
    </source>
</evidence>
<evidence type="ECO:0000259" key="6">
    <source>
        <dbReference type="Pfam" id="PF00149"/>
    </source>
</evidence>
<dbReference type="PANTHER" id="PTHR40942:SF4">
    <property type="entry name" value="CYTOCHROME C5"/>
    <property type="match status" value="1"/>
</dbReference>
<dbReference type="NCBIfam" id="NF001204">
    <property type="entry name" value="PRK00166.1"/>
    <property type="match status" value="1"/>
</dbReference>
<dbReference type="Gene3D" id="3.60.21.10">
    <property type="match status" value="1"/>
</dbReference>
<keyword evidence="3 5" id="KW-0378">Hydrolase</keyword>
<dbReference type="Pfam" id="PF00149">
    <property type="entry name" value="Metallophos"/>
    <property type="match status" value="1"/>
</dbReference>
<dbReference type="EMBL" id="QZMU01000001">
    <property type="protein sequence ID" value="RRQ22323.1"/>
    <property type="molecule type" value="Genomic_DNA"/>
</dbReference>
<comment type="similarity">
    <text evidence="2 5">Belongs to the Ap4A hydrolase family.</text>
</comment>
<dbReference type="AlphaFoldDB" id="A0A426QKN3"/>
<comment type="caution">
    <text evidence="7">The sequence shown here is derived from an EMBL/GenBank/DDBJ whole genome shotgun (WGS) entry which is preliminary data.</text>
</comment>
<dbReference type="GO" id="GO:0008803">
    <property type="term" value="F:bis(5'-nucleosyl)-tetraphosphatase (symmetrical) activity"/>
    <property type="evidence" value="ECO:0007669"/>
    <property type="project" value="UniProtKB-UniRule"/>
</dbReference>